<reference evidence="2 3" key="1">
    <citation type="submission" date="2018-05" db="EMBL/GenBank/DDBJ databases">
        <title>Genome sequencing and assembly of the regulated plant pathogen Lachnellula willkommii and related sister species for the development of diagnostic species identification markers.</title>
        <authorList>
            <person name="Giroux E."/>
            <person name="Bilodeau G."/>
        </authorList>
    </citation>
    <scope>NUCLEOTIDE SEQUENCE [LARGE SCALE GENOMIC DNA]</scope>
    <source>
        <strain evidence="2 3">CBS 160.35</strain>
    </source>
</reference>
<dbReference type="OrthoDB" id="10389651at2759"/>
<protein>
    <submittedName>
        <fullName evidence="2">Uncharacterized protein</fullName>
    </submittedName>
</protein>
<keyword evidence="3" id="KW-1185">Reference proteome</keyword>
<accession>A0A8H8S7I8</accession>
<organism evidence="2 3">
    <name type="scientific">Lachnellula occidentalis</name>
    <dbReference type="NCBI Taxonomy" id="215460"/>
    <lineage>
        <taxon>Eukaryota</taxon>
        <taxon>Fungi</taxon>
        <taxon>Dikarya</taxon>
        <taxon>Ascomycota</taxon>
        <taxon>Pezizomycotina</taxon>
        <taxon>Leotiomycetes</taxon>
        <taxon>Helotiales</taxon>
        <taxon>Lachnaceae</taxon>
        <taxon>Lachnellula</taxon>
    </lineage>
</organism>
<proteinExistence type="predicted"/>
<comment type="caution">
    <text evidence="2">The sequence shown here is derived from an EMBL/GenBank/DDBJ whole genome shotgun (WGS) entry which is preliminary data.</text>
</comment>
<name>A0A8H8S7I8_9HELO</name>
<sequence>MQLNYLIPQILIMLPSVLCSSLLAPRDQKLSINVYSDTKCADYLTTYKNGAEVDTIATLPYEGVGSFAVTQGASAFTCKDDNANHYSALFYNSGTPGCSGSNKPIGPTACVEDGCKELNQKASSIAICYDFGT</sequence>
<evidence type="ECO:0000313" key="3">
    <source>
        <dbReference type="Proteomes" id="UP000443090"/>
    </source>
</evidence>
<evidence type="ECO:0000256" key="1">
    <source>
        <dbReference type="SAM" id="SignalP"/>
    </source>
</evidence>
<feature type="chain" id="PRO_5034010040" evidence="1">
    <location>
        <begin position="20"/>
        <end position="133"/>
    </location>
</feature>
<gene>
    <name evidence="2" type="ORF">LOCC1_G002684</name>
</gene>
<dbReference type="EMBL" id="QGMI01000114">
    <property type="protein sequence ID" value="TVY47031.1"/>
    <property type="molecule type" value="Genomic_DNA"/>
</dbReference>
<feature type="signal peptide" evidence="1">
    <location>
        <begin position="1"/>
        <end position="19"/>
    </location>
</feature>
<dbReference type="AlphaFoldDB" id="A0A8H8S7I8"/>
<evidence type="ECO:0000313" key="2">
    <source>
        <dbReference type="EMBL" id="TVY47031.1"/>
    </source>
</evidence>
<dbReference type="Proteomes" id="UP000443090">
    <property type="component" value="Unassembled WGS sequence"/>
</dbReference>
<keyword evidence="1" id="KW-0732">Signal</keyword>